<evidence type="ECO:0000256" key="4">
    <source>
        <dbReference type="ARBA" id="ARBA00022692"/>
    </source>
</evidence>
<feature type="region of interest" description="Disordered" evidence="11">
    <location>
        <begin position="242"/>
        <end position="264"/>
    </location>
</feature>
<keyword evidence="4 9" id="KW-0812">Transmembrane</keyword>
<dbReference type="SUPFAM" id="SSF103506">
    <property type="entry name" value="Mitochondrial carrier"/>
    <property type="match status" value="1"/>
</dbReference>
<dbReference type="GO" id="GO:1902603">
    <property type="term" value="P:carnitine transmembrane transport"/>
    <property type="evidence" value="ECO:0007669"/>
    <property type="project" value="TreeGrafter"/>
</dbReference>
<dbReference type="InterPro" id="IPR050567">
    <property type="entry name" value="Mitochondrial_Carrier"/>
</dbReference>
<proteinExistence type="inferred from homology"/>
<feature type="compositionally biased region" description="Basic and acidic residues" evidence="11">
    <location>
        <begin position="242"/>
        <end position="251"/>
    </location>
</feature>
<dbReference type="InterPro" id="IPR023395">
    <property type="entry name" value="MCP_dom_sf"/>
</dbReference>
<evidence type="ECO:0000256" key="2">
    <source>
        <dbReference type="ARBA" id="ARBA00006375"/>
    </source>
</evidence>
<dbReference type="PANTHER" id="PTHR45624">
    <property type="entry name" value="MITOCHONDRIAL BASIC AMINO ACIDS TRANSPORTER-RELATED"/>
    <property type="match status" value="1"/>
</dbReference>
<gene>
    <name evidence="12" type="ORF">Bathy07g01260</name>
</gene>
<evidence type="ECO:0000256" key="5">
    <source>
        <dbReference type="ARBA" id="ARBA00022737"/>
    </source>
</evidence>
<accession>K8FEF3</accession>
<feature type="repeat" description="Solcar" evidence="9">
    <location>
        <begin position="13"/>
        <end position="125"/>
    </location>
</feature>
<dbReference type="InterPro" id="IPR002067">
    <property type="entry name" value="MCP"/>
</dbReference>
<keyword evidence="3 10" id="KW-0813">Transport</keyword>
<protein>
    <submittedName>
        <fullName evidence="12">Mitochondrial carrier family</fullName>
    </submittedName>
</protein>
<keyword evidence="7" id="KW-0496">Mitochondrion</keyword>
<evidence type="ECO:0000313" key="12">
    <source>
        <dbReference type="EMBL" id="CCO66201.1"/>
    </source>
</evidence>
<dbReference type="Pfam" id="PF00153">
    <property type="entry name" value="Mito_carr"/>
    <property type="match status" value="3"/>
</dbReference>
<dbReference type="RefSeq" id="XP_007512113.1">
    <property type="nucleotide sequence ID" value="XM_007512051.1"/>
</dbReference>
<dbReference type="PRINTS" id="PR00926">
    <property type="entry name" value="MITOCARRIER"/>
</dbReference>
<dbReference type="Proteomes" id="UP000198341">
    <property type="component" value="Chromosome 7"/>
</dbReference>
<evidence type="ECO:0000256" key="8">
    <source>
        <dbReference type="ARBA" id="ARBA00023136"/>
    </source>
</evidence>
<feature type="repeat" description="Solcar" evidence="9">
    <location>
        <begin position="148"/>
        <end position="235"/>
    </location>
</feature>
<dbReference type="AlphaFoldDB" id="K8FEF3"/>
<dbReference type="eggNOG" id="KOG0758">
    <property type="taxonomic scope" value="Eukaryota"/>
</dbReference>
<evidence type="ECO:0000256" key="10">
    <source>
        <dbReference type="RuleBase" id="RU000488"/>
    </source>
</evidence>
<dbReference type="GO" id="GO:0031966">
    <property type="term" value="C:mitochondrial membrane"/>
    <property type="evidence" value="ECO:0007669"/>
    <property type="project" value="UniProtKB-SubCell"/>
</dbReference>
<dbReference type="EMBL" id="FO082272">
    <property type="protein sequence ID" value="CCO66201.1"/>
    <property type="molecule type" value="Genomic_DNA"/>
</dbReference>
<dbReference type="KEGG" id="bpg:Bathy07g01260"/>
<evidence type="ECO:0000256" key="3">
    <source>
        <dbReference type="ARBA" id="ARBA00022448"/>
    </source>
</evidence>
<keyword evidence="5" id="KW-0677">Repeat</keyword>
<dbReference type="InterPro" id="IPR018108">
    <property type="entry name" value="MCP_transmembrane"/>
</dbReference>
<dbReference type="PANTHER" id="PTHR45624:SF4">
    <property type="entry name" value="CONGESTED-LIKE TRACHEA PROTEIN-RELATED"/>
    <property type="match status" value="1"/>
</dbReference>
<reference evidence="12 13" key="1">
    <citation type="submission" date="2011-10" db="EMBL/GenBank/DDBJ databases">
        <authorList>
            <person name="Genoscope - CEA"/>
        </authorList>
    </citation>
    <scope>NUCLEOTIDE SEQUENCE [LARGE SCALE GENOMIC DNA]</scope>
    <source>
        <strain evidence="12 13">RCC 1105</strain>
    </source>
</reference>
<dbReference type="PROSITE" id="PS50920">
    <property type="entry name" value="SOLCAR"/>
    <property type="match status" value="3"/>
</dbReference>
<comment type="similarity">
    <text evidence="2 10">Belongs to the mitochondrial carrier (TC 2.A.29) family.</text>
</comment>
<organism evidence="12 13">
    <name type="scientific">Bathycoccus prasinos</name>
    <dbReference type="NCBI Taxonomy" id="41875"/>
    <lineage>
        <taxon>Eukaryota</taxon>
        <taxon>Viridiplantae</taxon>
        <taxon>Chlorophyta</taxon>
        <taxon>Mamiellophyceae</taxon>
        <taxon>Mamiellales</taxon>
        <taxon>Bathycoccaceae</taxon>
        <taxon>Bathycoccus</taxon>
    </lineage>
</organism>
<evidence type="ECO:0000256" key="9">
    <source>
        <dbReference type="PROSITE-ProRule" id="PRU00282"/>
    </source>
</evidence>
<dbReference type="GO" id="GO:0006839">
    <property type="term" value="P:mitochondrial transport"/>
    <property type="evidence" value="ECO:0007669"/>
    <property type="project" value="TreeGrafter"/>
</dbReference>
<dbReference type="OrthoDB" id="193856at2759"/>
<evidence type="ECO:0000313" key="13">
    <source>
        <dbReference type="Proteomes" id="UP000198341"/>
    </source>
</evidence>
<name>K8FEF3_9CHLO</name>
<keyword evidence="6" id="KW-1133">Transmembrane helix</keyword>
<evidence type="ECO:0000256" key="7">
    <source>
        <dbReference type="ARBA" id="ARBA00023128"/>
    </source>
</evidence>
<evidence type="ECO:0000256" key="11">
    <source>
        <dbReference type="SAM" id="MobiDB-lite"/>
    </source>
</evidence>
<dbReference type="Gene3D" id="1.50.40.10">
    <property type="entry name" value="Mitochondrial carrier domain"/>
    <property type="match status" value="2"/>
</dbReference>
<comment type="subcellular location">
    <subcellularLocation>
        <location evidence="1">Mitochondrion membrane</location>
        <topology evidence="1">Multi-pass membrane protein</topology>
    </subcellularLocation>
</comment>
<keyword evidence="8 9" id="KW-0472">Membrane</keyword>
<evidence type="ECO:0000256" key="6">
    <source>
        <dbReference type="ARBA" id="ARBA00022989"/>
    </source>
</evidence>
<keyword evidence="13" id="KW-1185">Reference proteome</keyword>
<dbReference type="GeneID" id="19014616"/>
<sequence>MTAEQSHQREQTREFFVDAIAGWVAGASSTVCVQPVDTILTRVQSASIPSSFAAAAANTTTTSTSSSLSSRGGSAVGTGTTRNVLQSVFRDGGYKAFFRGLPAATMVIPLQNMLLFVGYGVGERWSKTSMDKNNENKSENNKMNRTHDGLMPVFVGGVCGGIVQSFVVAPFELLKVNQQVRGGSAKAVAERLLTGNSTTRNHAASVAFRGLGSTLLRDGVPHGVWFASYEYFKRKCLERHRGEDQRHLTREEGEEEEGGEEKKLSSIEAMSCGASAGAVAWAVGYPFDTIKTHIQANSSNAYKPNIWEAFSHLRRTNTLYKGFGLKLLRAVPASAICFVSYEECRKLMD</sequence>
<feature type="repeat" description="Solcar" evidence="9">
    <location>
        <begin position="264"/>
        <end position="347"/>
    </location>
</feature>
<evidence type="ECO:0000256" key="1">
    <source>
        <dbReference type="ARBA" id="ARBA00004225"/>
    </source>
</evidence>
<dbReference type="GO" id="GO:0015227">
    <property type="term" value="F:O-acyl-L-carnitine transmembrane transporter activity"/>
    <property type="evidence" value="ECO:0007669"/>
    <property type="project" value="TreeGrafter"/>
</dbReference>